<feature type="region of interest" description="Disordered" evidence="1">
    <location>
        <begin position="1"/>
        <end position="27"/>
    </location>
</feature>
<gene>
    <name evidence="3" type="ORF">BRAA01T02297Z</name>
    <name evidence="2" type="ORF">BRAPAZ1V2_A01P24470.2</name>
</gene>
<evidence type="ECO:0000313" key="2">
    <source>
        <dbReference type="EMBL" id="CAG7888371.1"/>
    </source>
</evidence>
<protein>
    <submittedName>
        <fullName evidence="2">Uncharacterized protein</fullName>
    </submittedName>
</protein>
<reference evidence="3" key="1">
    <citation type="submission" date="2018-11" db="EMBL/GenBank/DDBJ databases">
        <authorList>
            <consortium name="Genoscope - CEA"/>
            <person name="William W."/>
        </authorList>
    </citation>
    <scope>NUCLEOTIDE SEQUENCE</scope>
</reference>
<name>A0A3P5ZHJ8_BRACM</name>
<organism evidence="3">
    <name type="scientific">Brassica campestris</name>
    <name type="common">Field mustard</name>
    <dbReference type="NCBI Taxonomy" id="3711"/>
    <lineage>
        <taxon>Eukaryota</taxon>
        <taxon>Viridiplantae</taxon>
        <taxon>Streptophyta</taxon>
        <taxon>Embryophyta</taxon>
        <taxon>Tracheophyta</taxon>
        <taxon>Spermatophyta</taxon>
        <taxon>Magnoliopsida</taxon>
        <taxon>eudicotyledons</taxon>
        <taxon>Gunneridae</taxon>
        <taxon>Pentapetalae</taxon>
        <taxon>rosids</taxon>
        <taxon>malvids</taxon>
        <taxon>Brassicales</taxon>
        <taxon>Brassicaceae</taxon>
        <taxon>Brassiceae</taxon>
        <taxon>Brassica</taxon>
    </lineage>
</organism>
<dbReference type="EMBL" id="LS974617">
    <property type="protein sequence ID" value="CAG7888371.1"/>
    <property type="molecule type" value="Genomic_DNA"/>
</dbReference>
<sequence length="871" mass="100193">MNPDPGLSMVSEHSHPLDSAFPDSSSNSEWRDEMMALLIKWRAEDKERSMKWRAEDQEHQLKYDNLRQTLPHMTMKSDLDHKTHKPSGNFVEQMVCDPPDKALDGDRFGFADGDSQVHNTFTPKRFEDLKLNGGIRFKRIRIKQNYHRSRFKNLKSKSPRRTLDLNASLDLMGLATSQRRCVGVTTIGMKKQYIREKQSILLAQACKSLGMFGESSGCRDTKNELQIRLGARLIVDTGVKRETHLFRYGFTSLAPMDEDGPVATWIGDQSIFTEEVKALESDHPDAVMKSLQDEVLLEPKAESSSKYKKKGKLHQSGQHCFHKVRLKRVSHRRGKLKAWKKESHGNGSVPLTRVSIRISKGVELQGTMRGRQFRNIERYGIQKKYKVKKVSRCSVAYLNNGVIYSEESVNVRKLVVWDPGVTGLEKSQEEGLRRWKKGLKITKLCMRHRFKSFRFSRSVKMRIWRLMKISGRNQLFEFYLANQVWEPGGKSDKDVQLVDVHYQFINGREWDSLESVEEVSEVEPVPKLTDAANQTQGHNEQLREVQEWLAHALQVERQETQRRVYKKRLRLRRVLAQVGELDNLSLVEVCKGTYAVISYTGAAVGDVWDIIADIAHIKKFLEIENGFQVYKINKEATLSIMDVKLTMESSGEHSAAIFTRKLFHLPRPPEWYTKGATWCSVTRFWFKISGSYYIFKVENHSISVSTYEAFQSPRPPELILFIVRFRHWKSKKLEFGEVENKTRATLSSNDRTWSQVYGAFSGIIYWRTWCRKLIEHQFLLSRVGILIAEMALLTKVAGAVLQGLSLWILAEEQVQGGGIEEEILRILNTVTALFLEIAYANLRTSRISNGGVLISTTGPREMVIRLLKLSS</sequence>
<evidence type="ECO:0000313" key="3">
    <source>
        <dbReference type="EMBL" id="VDC75795.1"/>
    </source>
</evidence>
<dbReference type="Proteomes" id="UP000694005">
    <property type="component" value="Chromosome A01"/>
</dbReference>
<dbReference type="Gramene" id="A01p24470.2_BraZ1">
    <property type="protein sequence ID" value="A01p24470.2_BraZ1.CDS"/>
    <property type="gene ID" value="A01g24470.2_BraZ1"/>
</dbReference>
<evidence type="ECO:0000256" key="1">
    <source>
        <dbReference type="SAM" id="MobiDB-lite"/>
    </source>
</evidence>
<dbReference type="AlphaFoldDB" id="A0A3P5ZHJ8"/>
<accession>A0A3P5ZHJ8</accession>
<dbReference type="EMBL" id="LR031571">
    <property type="protein sequence ID" value="VDC75795.1"/>
    <property type="molecule type" value="Genomic_DNA"/>
</dbReference>
<proteinExistence type="predicted"/>